<comment type="caution">
    <text evidence="5">The sequence shown here is derived from an EMBL/GenBank/DDBJ whole genome shotgun (WGS) entry which is preliminary data.</text>
</comment>
<comment type="pathway">
    <text evidence="3">Protein modification; protein lipoylation via endogenous pathway; protein N(6)-(lipoyl)lysine from octanoyl-[acyl-carrier-protein].</text>
</comment>
<dbReference type="Proteomes" id="UP000622653">
    <property type="component" value="Unassembled WGS sequence"/>
</dbReference>
<dbReference type="InterPro" id="IPR045864">
    <property type="entry name" value="aa-tRNA-synth_II/BPL/LPL"/>
</dbReference>
<dbReference type="Gene3D" id="3.30.930.10">
    <property type="entry name" value="Bira Bifunctional Protein, Domain 2"/>
    <property type="match status" value="1"/>
</dbReference>
<dbReference type="SUPFAM" id="SSF55681">
    <property type="entry name" value="Class II aaRS and biotin synthetases"/>
    <property type="match status" value="1"/>
</dbReference>
<dbReference type="HAMAP" id="MF_02119">
    <property type="entry name" value="LipL"/>
    <property type="match status" value="1"/>
</dbReference>
<evidence type="ECO:0000256" key="3">
    <source>
        <dbReference type="HAMAP-Rule" id="MF_02119"/>
    </source>
</evidence>
<dbReference type="EMBL" id="JADKPV010000004">
    <property type="protein sequence ID" value="MBF4501448.1"/>
    <property type="molecule type" value="Genomic_DNA"/>
</dbReference>
<dbReference type="GO" id="GO:0009249">
    <property type="term" value="P:protein lipoylation"/>
    <property type="evidence" value="ECO:0007669"/>
    <property type="project" value="UniProtKB-UniRule"/>
</dbReference>
<dbReference type="GO" id="GO:0009107">
    <property type="term" value="P:lipoate biosynthetic process"/>
    <property type="evidence" value="ECO:0007669"/>
    <property type="project" value="UniProtKB-UniRule"/>
</dbReference>
<feature type="site" description="Lowers pKa of active site Cys" evidence="3">
    <location>
        <position position="161"/>
    </location>
</feature>
<dbReference type="PANTHER" id="PTHR43679:SF2">
    <property type="entry name" value="OCTANOYL-[GCVH]:PROTEIN N-OCTANOYLTRANSFERASE"/>
    <property type="match status" value="1"/>
</dbReference>
<dbReference type="GO" id="GO:0016874">
    <property type="term" value="F:ligase activity"/>
    <property type="evidence" value="ECO:0007669"/>
    <property type="project" value="UniProtKB-KW"/>
</dbReference>
<comment type="catalytic activity">
    <reaction evidence="3">
        <text>N(6)-octanoyl-L-lysyl-[glycine-cleavage complex H protein] + L-lysyl-[lipoyl-carrier protein] = N(6)-octanoyl-L-lysyl-[lipoyl-carrier protein] + L-lysyl-[glycine-cleavage complex H protein]</text>
        <dbReference type="Rhea" id="RHEA:20213"/>
        <dbReference type="Rhea" id="RHEA-COMP:10500"/>
        <dbReference type="Rhea" id="RHEA-COMP:10501"/>
        <dbReference type="Rhea" id="RHEA-COMP:10503"/>
        <dbReference type="Rhea" id="RHEA-COMP:10504"/>
        <dbReference type="ChEBI" id="CHEBI:29969"/>
        <dbReference type="ChEBI" id="CHEBI:78809"/>
        <dbReference type="EC" id="2.3.1.204"/>
    </reaction>
</comment>
<dbReference type="PROSITE" id="PS51733">
    <property type="entry name" value="BPL_LPL_CATALYTIC"/>
    <property type="match status" value="1"/>
</dbReference>
<dbReference type="InterPro" id="IPR050664">
    <property type="entry name" value="Octanoyltrans_LipM/LipL"/>
</dbReference>
<dbReference type="InterPro" id="IPR004143">
    <property type="entry name" value="BPL_LPL_catalytic"/>
</dbReference>
<keyword evidence="2 3" id="KW-0012">Acyltransferase</keyword>
<evidence type="ECO:0000313" key="5">
    <source>
        <dbReference type="EMBL" id="MBF4501448.1"/>
    </source>
</evidence>
<dbReference type="InterPro" id="IPR024897">
    <property type="entry name" value="LipL"/>
</dbReference>
<evidence type="ECO:0000256" key="1">
    <source>
        <dbReference type="ARBA" id="ARBA00022679"/>
    </source>
</evidence>
<dbReference type="AlphaFoldDB" id="A0A8J7KHS1"/>
<protein>
    <recommendedName>
        <fullName evidence="3">Octanoyl-[GcvH]:protein N-octanoyltransferase</fullName>
        <ecNumber evidence="3">2.3.1.204</ecNumber>
    </recommendedName>
    <alternativeName>
        <fullName evidence="3">Octanoyl-[GcvH]:E2 amidotransferase</fullName>
    </alternativeName>
</protein>
<dbReference type="CDD" id="cd16443">
    <property type="entry name" value="LplA"/>
    <property type="match status" value="1"/>
</dbReference>
<comment type="similarity">
    <text evidence="3">Belongs to the octanoyltransferase LipL family.</text>
</comment>
<keyword evidence="1 3" id="KW-0808">Transferase</keyword>
<keyword evidence="6" id="KW-1185">Reference proteome</keyword>
<sequence length="279" mass="32325">MDQIERMLYRKTWRYMDESLISRSRSALESFATDDTLCHIVGQQMSEAIVRTWVHDQTIVLGIQDYRLPYVEEMMDYCRTRGYTPIVRNSGGLMVALDDGVLNITLVFPEDVGAIDINDGYEAMLLFVQLLFPEAEGRIEAYEIIGSYCPGSYDLSIDGKKFAGISQRRVRNGIAVQIYLSIEGSGSERAEFVRELYDIGLQGEETKFIYPDIKPEVMASLNELLDEQFTVADIVHRTERLIHLLADQVEHHPFTDEELTWYDYYLRRIFKRNDKLFAK</sequence>
<accession>A0A8J7KHS1</accession>
<gene>
    <name evidence="3" type="primary">lipL</name>
    <name evidence="5" type="ORF">IRY55_08745</name>
</gene>
<proteinExistence type="inferred from homology"/>
<keyword evidence="5" id="KW-0436">Ligase</keyword>
<comment type="miscellaneous">
    <text evidence="3">The reaction proceeds via a thioester-linked acyl-enzyme intermediate.</text>
</comment>
<organism evidence="5 6">
    <name type="scientific">Savagea serpentis</name>
    <dbReference type="NCBI Taxonomy" id="2785297"/>
    <lineage>
        <taxon>Bacteria</taxon>
        <taxon>Bacillati</taxon>
        <taxon>Bacillota</taxon>
        <taxon>Bacilli</taxon>
        <taxon>Bacillales</taxon>
        <taxon>Caryophanaceae</taxon>
        <taxon>Savagea</taxon>
    </lineage>
</organism>
<dbReference type="GO" id="GO:0033819">
    <property type="term" value="F:lipoyl(octanoyl) transferase activity"/>
    <property type="evidence" value="ECO:0007669"/>
    <property type="project" value="InterPro"/>
</dbReference>
<reference evidence="5" key="1">
    <citation type="submission" date="2020-11" db="EMBL/GenBank/DDBJ databases">
        <title>Multidrug resistant novel bacterium Savagea serpentis sp. nov., isolated from the scats of a vine snake (Ahaetulla nasuta).</title>
        <authorList>
            <person name="Venkata Ramana V."/>
            <person name="Vikas Patil S."/>
            <person name="Yogita Lugani V."/>
        </authorList>
    </citation>
    <scope>NUCLEOTIDE SEQUENCE</scope>
    <source>
        <strain evidence="5">SN6</strain>
    </source>
</reference>
<evidence type="ECO:0000256" key="2">
    <source>
        <dbReference type="ARBA" id="ARBA00023315"/>
    </source>
</evidence>
<name>A0A8J7KHS1_9BACL</name>
<dbReference type="EC" id="2.3.1.204" evidence="3"/>
<feature type="active site" description="Acyl-thioester intermediate" evidence="3">
    <location>
        <position position="149"/>
    </location>
</feature>
<dbReference type="PANTHER" id="PTHR43679">
    <property type="entry name" value="OCTANOYLTRANSFERASE LIPM-RELATED"/>
    <property type="match status" value="1"/>
</dbReference>
<evidence type="ECO:0000259" key="4">
    <source>
        <dbReference type="PROSITE" id="PS51733"/>
    </source>
</evidence>
<feature type="domain" description="BPL/LPL catalytic" evidence="4">
    <location>
        <begin position="44"/>
        <end position="229"/>
    </location>
</feature>
<comment type="function">
    <text evidence="3">Catalyzes the amidotransfer (transamidation) of the octanoyl moiety from octanoyl-GcvH to the lipoyl domain of the E2 subunit of lipoate-dependent enzymes.</text>
</comment>
<evidence type="ECO:0000313" key="6">
    <source>
        <dbReference type="Proteomes" id="UP000622653"/>
    </source>
</evidence>
<dbReference type="Pfam" id="PF21948">
    <property type="entry name" value="LplA-B_cat"/>
    <property type="match status" value="1"/>
</dbReference>